<reference evidence="9 10" key="1">
    <citation type="submission" date="2024-09" db="EMBL/GenBank/DDBJ databases">
        <title>Chromosome-scale assembly of Riccia fluitans.</title>
        <authorList>
            <person name="Paukszto L."/>
            <person name="Sawicki J."/>
            <person name="Karawczyk K."/>
            <person name="Piernik-Szablinska J."/>
            <person name="Szczecinska M."/>
            <person name="Mazdziarz M."/>
        </authorList>
    </citation>
    <scope>NUCLEOTIDE SEQUENCE [LARGE SCALE GENOMIC DNA]</scope>
    <source>
        <strain evidence="9">Rf_01</strain>
        <tissue evidence="9">Aerial parts of the thallus</tissue>
    </source>
</reference>
<sequence length="164" mass="16943">MASEKTLLKVLTVMVFLVTDAIFARGEAVAPDTQCTNSLLSLINCESFLAGTVTSPTDTCCQGLGSLVKNSPLCLCGVLSGNPAFSTVNLTRALLLPKQCDIPIDESQCSAITAPPPNSSSIPDTHQSPPANANSGSPASLFNWPSLSVFVVAVVAGVILTVHI</sequence>
<dbReference type="SMART" id="SM00499">
    <property type="entry name" value="AAI"/>
    <property type="match status" value="1"/>
</dbReference>
<comment type="similarity">
    <text evidence="1">Belongs to the plant LTP family.</text>
</comment>
<evidence type="ECO:0000256" key="1">
    <source>
        <dbReference type="ARBA" id="ARBA00009748"/>
    </source>
</evidence>
<evidence type="ECO:0000259" key="8">
    <source>
        <dbReference type="SMART" id="SM00499"/>
    </source>
</evidence>
<keyword evidence="6" id="KW-0812">Transmembrane</keyword>
<comment type="caution">
    <text evidence="9">The sequence shown here is derived from an EMBL/GenBank/DDBJ whole genome shotgun (WGS) entry which is preliminary data.</text>
</comment>
<evidence type="ECO:0000256" key="6">
    <source>
        <dbReference type="SAM" id="Phobius"/>
    </source>
</evidence>
<evidence type="ECO:0000256" key="5">
    <source>
        <dbReference type="SAM" id="MobiDB-lite"/>
    </source>
</evidence>
<feature type="chain" id="PRO_5044812451" description="Bifunctional inhibitor/plant lipid transfer protein/seed storage helical domain-containing protein" evidence="7">
    <location>
        <begin position="27"/>
        <end position="164"/>
    </location>
</feature>
<keyword evidence="3" id="KW-1015">Disulfide bond</keyword>
<organism evidence="9 10">
    <name type="scientific">Riccia fluitans</name>
    <dbReference type="NCBI Taxonomy" id="41844"/>
    <lineage>
        <taxon>Eukaryota</taxon>
        <taxon>Viridiplantae</taxon>
        <taxon>Streptophyta</taxon>
        <taxon>Embryophyta</taxon>
        <taxon>Marchantiophyta</taxon>
        <taxon>Marchantiopsida</taxon>
        <taxon>Marchantiidae</taxon>
        <taxon>Marchantiales</taxon>
        <taxon>Ricciaceae</taxon>
        <taxon>Riccia</taxon>
    </lineage>
</organism>
<feature type="compositionally biased region" description="Polar residues" evidence="5">
    <location>
        <begin position="119"/>
        <end position="135"/>
    </location>
</feature>
<feature type="signal peptide" evidence="7">
    <location>
        <begin position="1"/>
        <end position="26"/>
    </location>
</feature>
<dbReference type="InterPro" id="IPR016140">
    <property type="entry name" value="Bifunc_inhib/LTP/seed_store"/>
</dbReference>
<evidence type="ECO:0000313" key="9">
    <source>
        <dbReference type="EMBL" id="KAL2650091.1"/>
    </source>
</evidence>
<name>A0ABD1ZHH0_9MARC</name>
<gene>
    <name evidence="9" type="ORF">R1flu_018219</name>
</gene>
<evidence type="ECO:0000256" key="3">
    <source>
        <dbReference type="ARBA" id="ARBA00023157"/>
    </source>
</evidence>
<evidence type="ECO:0000256" key="4">
    <source>
        <dbReference type="ARBA" id="ARBA00023180"/>
    </source>
</evidence>
<dbReference type="EMBL" id="JBHFFA010000001">
    <property type="protein sequence ID" value="KAL2650091.1"/>
    <property type="molecule type" value="Genomic_DNA"/>
</dbReference>
<dbReference type="Proteomes" id="UP001605036">
    <property type="component" value="Unassembled WGS sequence"/>
</dbReference>
<feature type="region of interest" description="Disordered" evidence="5">
    <location>
        <begin position="115"/>
        <end position="135"/>
    </location>
</feature>
<keyword evidence="4" id="KW-0325">Glycoprotein</keyword>
<proteinExistence type="inferred from homology"/>
<keyword evidence="6" id="KW-0472">Membrane</keyword>
<feature type="domain" description="Bifunctional inhibitor/plant lipid transfer protein/seed storage helical" evidence="8">
    <location>
        <begin position="35"/>
        <end position="109"/>
    </location>
</feature>
<dbReference type="PANTHER" id="PTHR33044">
    <property type="entry name" value="BIFUNCTIONAL INHIBITOR/LIPID-TRANSFER PROTEIN/SEED STORAGE 2S ALBUMIN SUPERFAMILY PROTEIN-RELATED"/>
    <property type="match status" value="1"/>
</dbReference>
<keyword evidence="2 7" id="KW-0732">Signal</keyword>
<dbReference type="InterPro" id="IPR036312">
    <property type="entry name" value="Bifun_inhib/LTP/seed_sf"/>
</dbReference>
<dbReference type="Gene3D" id="1.10.110.10">
    <property type="entry name" value="Plant lipid-transfer and hydrophobic proteins"/>
    <property type="match status" value="1"/>
</dbReference>
<protein>
    <recommendedName>
        <fullName evidence="8">Bifunctional inhibitor/plant lipid transfer protein/seed storage helical domain-containing protein</fullName>
    </recommendedName>
</protein>
<dbReference type="AlphaFoldDB" id="A0ABD1ZHH0"/>
<dbReference type="CDD" id="cd00010">
    <property type="entry name" value="AAI_LTSS"/>
    <property type="match status" value="1"/>
</dbReference>
<feature type="transmembrane region" description="Helical" evidence="6">
    <location>
        <begin position="141"/>
        <end position="162"/>
    </location>
</feature>
<accession>A0ABD1ZHH0</accession>
<evidence type="ECO:0000256" key="7">
    <source>
        <dbReference type="SAM" id="SignalP"/>
    </source>
</evidence>
<dbReference type="Pfam" id="PF14368">
    <property type="entry name" value="LTP_2"/>
    <property type="match status" value="1"/>
</dbReference>
<keyword evidence="10" id="KW-1185">Reference proteome</keyword>
<evidence type="ECO:0000256" key="2">
    <source>
        <dbReference type="ARBA" id="ARBA00022729"/>
    </source>
</evidence>
<dbReference type="InterPro" id="IPR043325">
    <property type="entry name" value="LTSS"/>
</dbReference>
<keyword evidence="6" id="KW-1133">Transmembrane helix</keyword>
<dbReference type="SUPFAM" id="SSF47699">
    <property type="entry name" value="Bifunctional inhibitor/lipid-transfer protein/seed storage 2S albumin"/>
    <property type="match status" value="1"/>
</dbReference>
<evidence type="ECO:0000313" key="10">
    <source>
        <dbReference type="Proteomes" id="UP001605036"/>
    </source>
</evidence>